<accession>K3ZZJ2</accession>
<dbReference type="Proteomes" id="UP000004995">
    <property type="component" value="Unassembled WGS sequence"/>
</dbReference>
<dbReference type="HOGENOM" id="CLU_1597298_0_0_1"/>
<proteinExistence type="predicted"/>
<dbReference type="AlphaFoldDB" id="K3ZZJ2"/>
<dbReference type="EnsemblPlants" id="KQL24073">
    <property type="protein sequence ID" value="KQL24073"/>
    <property type="gene ID" value="SETIT_032026mg"/>
</dbReference>
<dbReference type="Gramene" id="KQL24073">
    <property type="protein sequence ID" value="KQL24073"/>
    <property type="gene ID" value="SETIT_032026mg"/>
</dbReference>
<protein>
    <submittedName>
        <fullName evidence="1">Uncharacterized protein</fullName>
    </submittedName>
</protein>
<evidence type="ECO:0000313" key="1">
    <source>
        <dbReference type="EnsemblPlants" id="KQL24073"/>
    </source>
</evidence>
<dbReference type="EMBL" id="AGNK02001006">
    <property type="status" value="NOT_ANNOTATED_CDS"/>
    <property type="molecule type" value="Genomic_DNA"/>
</dbReference>
<organism evidence="1 2">
    <name type="scientific">Setaria italica</name>
    <name type="common">Foxtail millet</name>
    <name type="synonym">Panicum italicum</name>
    <dbReference type="NCBI Taxonomy" id="4555"/>
    <lineage>
        <taxon>Eukaryota</taxon>
        <taxon>Viridiplantae</taxon>
        <taxon>Streptophyta</taxon>
        <taxon>Embryophyta</taxon>
        <taxon>Tracheophyta</taxon>
        <taxon>Spermatophyta</taxon>
        <taxon>Magnoliopsida</taxon>
        <taxon>Liliopsida</taxon>
        <taxon>Poales</taxon>
        <taxon>Poaceae</taxon>
        <taxon>PACMAD clade</taxon>
        <taxon>Panicoideae</taxon>
        <taxon>Panicodae</taxon>
        <taxon>Paniceae</taxon>
        <taxon>Cenchrinae</taxon>
        <taxon>Setaria</taxon>
    </lineage>
</organism>
<dbReference type="InParanoid" id="K3ZZJ2"/>
<evidence type="ECO:0000313" key="2">
    <source>
        <dbReference type="Proteomes" id="UP000004995"/>
    </source>
</evidence>
<reference evidence="2" key="1">
    <citation type="journal article" date="2012" name="Nat. Biotechnol.">
        <title>Reference genome sequence of the model plant Setaria.</title>
        <authorList>
            <person name="Bennetzen J.L."/>
            <person name="Schmutz J."/>
            <person name="Wang H."/>
            <person name="Percifield R."/>
            <person name="Hawkins J."/>
            <person name="Pontaroli A.C."/>
            <person name="Estep M."/>
            <person name="Feng L."/>
            <person name="Vaughn J.N."/>
            <person name="Grimwood J."/>
            <person name="Jenkins J."/>
            <person name="Barry K."/>
            <person name="Lindquist E."/>
            <person name="Hellsten U."/>
            <person name="Deshpande S."/>
            <person name="Wang X."/>
            <person name="Wu X."/>
            <person name="Mitros T."/>
            <person name="Triplett J."/>
            <person name="Yang X."/>
            <person name="Ye C.Y."/>
            <person name="Mauro-Herrera M."/>
            <person name="Wang L."/>
            <person name="Li P."/>
            <person name="Sharma M."/>
            <person name="Sharma R."/>
            <person name="Ronald P.C."/>
            <person name="Panaud O."/>
            <person name="Kellogg E.A."/>
            <person name="Brutnell T.P."/>
            <person name="Doust A.N."/>
            <person name="Tuskan G.A."/>
            <person name="Rokhsar D."/>
            <person name="Devos K.M."/>
        </authorList>
    </citation>
    <scope>NUCLEOTIDE SEQUENCE [LARGE SCALE GENOMIC DNA]</scope>
    <source>
        <strain evidence="2">cv. Yugu1</strain>
    </source>
</reference>
<reference evidence="1" key="2">
    <citation type="submission" date="2018-08" db="UniProtKB">
        <authorList>
            <consortium name="EnsemblPlants"/>
        </authorList>
    </citation>
    <scope>IDENTIFICATION</scope>
    <source>
        <strain evidence="1">Yugu1</strain>
    </source>
</reference>
<sequence length="167" mass="21707">MVPSLIDYKMLLHAVSRLFPSFIIGQIKVFRMFLRVIFHEVLRVHQRPCSLVSLEWHMRRRRRQKSLMPSLVLRRRWWRIVCLGGWRMVRRICLRWWTGMYRSLRHRRCSRRWSRRSKWKLRRLLSRTRFEVIRYCYNLRWRWRWRWRRRWRRRWLWCRLVLFLGVL</sequence>
<keyword evidence="2" id="KW-1185">Reference proteome</keyword>
<name>K3ZZJ2_SETIT</name>